<dbReference type="EMBL" id="JACEZT010000035">
    <property type="protein sequence ID" value="MBA5640362.1"/>
    <property type="molecule type" value="Genomic_DNA"/>
</dbReference>
<sequence length="615" mass="67868">MLENISNFQVRELSADDNCWRVDWFGAVSYAERFRRQSQPLIEVQFSLVADEECDELSLFDFQARETPITKHIRFPVGLLPLFKVGDFWRSGRRVRSPDYDIAHFDNVIVGSGSTSLIKAGLPHNEAGDFYLPLGAHPYHIKHTQSYCVHVETEAGHLIIPSVELLRFYFGSSSTLVARLFDAPLKLETLWIGVEEADSRGMPKIHLAPGLSGRSASDIGRIAFSKEARSAAEIVGNSCLVATANGERAYVKAVFPFFGSADLKASGKWLPLGDDSRGVFLVFKLLSCSHPFPFASLRYTSELTNRANGKGKTKENRATRASSQRYWKPSISEKAIVDAEPGRGRPTSRLGLFTEGIKFTDLVRKPVSKIEPDQAPTVLVAKDGISIFTGSAVGENGPDASIKPMDLVEASEVSSSSTVRKYEDHFIEVFRSVLQQLQGSRIFASLNIVRLSPRQKSGVVSSMPQIVDENGEIAEVCLMPMSGGDSNVQQTRRRRIAIGCAARALDRSFFFIPEPLCEIGEIELHVIEDRHRMIQGASSLLSVIALLFSEVERPTEARQLISSMTAFTVKSTMIDGSAEQVAEDLLLRCGHVFGIENCNGLSPSGRDEGCPEYLR</sequence>
<evidence type="ECO:0000313" key="1">
    <source>
        <dbReference type="EMBL" id="MBA5640362.1"/>
    </source>
</evidence>
<name>A0A7W2IES2_9BURK</name>
<reference evidence="1 2" key="1">
    <citation type="submission" date="2020-07" db="EMBL/GenBank/DDBJ databases">
        <title>Novel species isolated from subtropical streams in China.</title>
        <authorList>
            <person name="Lu H."/>
        </authorList>
    </citation>
    <scope>NUCLEOTIDE SEQUENCE [LARGE SCALE GENOMIC DNA]</scope>
    <source>
        <strain evidence="1 2">LX20W</strain>
    </source>
</reference>
<protein>
    <submittedName>
        <fullName evidence="1">Uncharacterized protein</fullName>
    </submittedName>
</protein>
<gene>
    <name evidence="1" type="ORF">H3H37_25210</name>
</gene>
<organism evidence="1 2">
    <name type="scientific">Rugamonas brunnea</name>
    <dbReference type="NCBI Taxonomy" id="2758569"/>
    <lineage>
        <taxon>Bacteria</taxon>
        <taxon>Pseudomonadati</taxon>
        <taxon>Pseudomonadota</taxon>
        <taxon>Betaproteobacteria</taxon>
        <taxon>Burkholderiales</taxon>
        <taxon>Oxalobacteraceae</taxon>
        <taxon>Telluria group</taxon>
        <taxon>Rugamonas</taxon>
    </lineage>
</organism>
<proteinExistence type="predicted"/>
<dbReference type="AlphaFoldDB" id="A0A7W2IES2"/>
<keyword evidence="2" id="KW-1185">Reference proteome</keyword>
<dbReference type="RefSeq" id="WP_182167717.1">
    <property type="nucleotide sequence ID" value="NZ_JACEZT010000035.1"/>
</dbReference>
<comment type="caution">
    <text evidence="1">The sequence shown here is derived from an EMBL/GenBank/DDBJ whole genome shotgun (WGS) entry which is preliminary data.</text>
</comment>
<evidence type="ECO:0000313" key="2">
    <source>
        <dbReference type="Proteomes" id="UP000534388"/>
    </source>
</evidence>
<dbReference type="Proteomes" id="UP000534388">
    <property type="component" value="Unassembled WGS sequence"/>
</dbReference>
<accession>A0A7W2IES2</accession>